<dbReference type="InParanoid" id="A0A168S0K9"/>
<dbReference type="Proteomes" id="UP000078561">
    <property type="component" value="Unassembled WGS sequence"/>
</dbReference>
<name>A0A168S0K9_ABSGL</name>
<dbReference type="Gene3D" id="1.10.287.110">
    <property type="entry name" value="DnaJ domain"/>
    <property type="match status" value="1"/>
</dbReference>
<reference evidence="9" key="1">
    <citation type="submission" date="2016-04" db="EMBL/GenBank/DDBJ databases">
        <authorList>
            <person name="Evans L.H."/>
            <person name="Alamgir A."/>
            <person name="Owens N."/>
            <person name="Weber N.D."/>
            <person name="Virtaneva K."/>
            <person name="Barbian K."/>
            <person name="Babar A."/>
            <person name="Rosenke K."/>
        </authorList>
    </citation>
    <scope>NUCLEOTIDE SEQUENCE [LARGE SCALE GENOMIC DNA]</scope>
    <source>
        <strain evidence="9">CBS 101.48</strain>
    </source>
</reference>
<dbReference type="OrthoDB" id="413400at2759"/>
<dbReference type="PANTHER" id="PTHR44653">
    <property type="entry name" value="DNAJ HOMOLOG SUBFAMILY C MEMBER 1"/>
    <property type="match status" value="1"/>
</dbReference>
<dbReference type="PANTHER" id="PTHR44653:SF2">
    <property type="entry name" value="DNAJ HOMOLOG SUBFAMILY C MEMBER 1"/>
    <property type="match status" value="1"/>
</dbReference>
<comment type="subcellular location">
    <subcellularLocation>
        <location evidence="5">Endomembrane system</location>
        <topology evidence="5">Single-pass membrane protein</topology>
    </subcellularLocation>
</comment>
<dbReference type="InterPro" id="IPR036869">
    <property type="entry name" value="J_dom_sf"/>
</dbReference>
<dbReference type="FunCoup" id="A0A168S0K9">
    <property type="interactions" value="127"/>
</dbReference>
<feature type="compositionally biased region" description="Basic and acidic residues" evidence="6">
    <location>
        <begin position="306"/>
        <end position="318"/>
    </location>
</feature>
<evidence type="ECO:0000256" key="8">
    <source>
        <dbReference type="SAM" id="SignalP"/>
    </source>
</evidence>
<organism evidence="9">
    <name type="scientific">Absidia glauca</name>
    <name type="common">Pin mould</name>
    <dbReference type="NCBI Taxonomy" id="4829"/>
    <lineage>
        <taxon>Eukaryota</taxon>
        <taxon>Fungi</taxon>
        <taxon>Fungi incertae sedis</taxon>
        <taxon>Mucoromycota</taxon>
        <taxon>Mucoromycotina</taxon>
        <taxon>Mucoromycetes</taxon>
        <taxon>Mucorales</taxon>
        <taxon>Cunninghamellaceae</taxon>
        <taxon>Absidia</taxon>
    </lineage>
</organism>
<evidence type="ECO:0000313" key="9">
    <source>
        <dbReference type="EMBL" id="SAM07638.1"/>
    </source>
</evidence>
<dbReference type="EMBL" id="LT554760">
    <property type="protein sequence ID" value="SAM07638.1"/>
    <property type="molecule type" value="Genomic_DNA"/>
</dbReference>
<keyword evidence="4 7" id="KW-0472">Membrane</keyword>
<dbReference type="GO" id="GO:0012505">
    <property type="term" value="C:endomembrane system"/>
    <property type="evidence" value="ECO:0007669"/>
    <property type="project" value="UniProtKB-SubCell"/>
</dbReference>
<feature type="region of interest" description="Disordered" evidence="6">
    <location>
        <begin position="78"/>
        <end position="98"/>
    </location>
</feature>
<proteinExistence type="predicted"/>
<dbReference type="SUPFAM" id="SSF46565">
    <property type="entry name" value="Chaperone J-domain"/>
    <property type="match status" value="1"/>
</dbReference>
<evidence type="ECO:0000256" key="5">
    <source>
        <dbReference type="ARBA" id="ARBA00037847"/>
    </source>
</evidence>
<dbReference type="InterPro" id="IPR052606">
    <property type="entry name" value="DnaJ_domain_protein"/>
</dbReference>
<dbReference type="STRING" id="4829.A0A168S0K9"/>
<feature type="region of interest" description="Disordered" evidence="6">
    <location>
        <begin position="297"/>
        <end position="348"/>
    </location>
</feature>
<accession>A0A168S0K9</accession>
<keyword evidence="10" id="KW-1185">Reference proteome</keyword>
<protein>
    <recommendedName>
        <fullName evidence="11">J domain-containing protein</fullName>
    </recommendedName>
</protein>
<evidence type="ECO:0000256" key="6">
    <source>
        <dbReference type="SAM" id="MobiDB-lite"/>
    </source>
</evidence>
<evidence type="ECO:0008006" key="11">
    <source>
        <dbReference type="Google" id="ProtNLM"/>
    </source>
</evidence>
<evidence type="ECO:0000256" key="7">
    <source>
        <dbReference type="SAM" id="Phobius"/>
    </source>
</evidence>
<evidence type="ECO:0000313" key="10">
    <source>
        <dbReference type="Proteomes" id="UP000078561"/>
    </source>
</evidence>
<feature type="chain" id="PRO_5007900153" description="J domain-containing protein" evidence="8">
    <location>
        <begin position="28"/>
        <end position="348"/>
    </location>
</feature>
<evidence type="ECO:0000256" key="1">
    <source>
        <dbReference type="ARBA" id="ARBA00022692"/>
    </source>
</evidence>
<gene>
    <name evidence="9" type="primary">ABSGL_13281.1 scaffold 13659</name>
</gene>
<feature type="transmembrane region" description="Helical" evidence="7">
    <location>
        <begin position="172"/>
        <end position="191"/>
    </location>
</feature>
<feature type="signal peptide" evidence="8">
    <location>
        <begin position="1"/>
        <end position="27"/>
    </location>
</feature>
<sequence>MVTSKSVLCLGLMFMLILSSLIPNVKAWEKADFEIFDLVDEIEKSEGKETNFYTWLNLKVRWIDDLVNGQGKRNAVPIANTSLDSPVPPKPKSARPTENCLFNSSPTASFFLPFSPDKNKQDPNAEERFARLGKVAAILRNAGTRERYNHFYKNGVPRWRGTGYYYARFRPGVTSVVLFILVLVAGMQYLAKWINFYQEKRKILQFVQDARANLNVNVPKGYGPPTLGRSYLELGHRTFRCEVKSDHYIIIHTDKPDEEPVHLNTEWVVQPRPTDVYLVQWPLGVVNKLLGKNKKVEAEDVDEDVDSRSNSDDQDAKDKKKTKKKKVKGEPQNVTGTKVGGRRRAVRK</sequence>
<evidence type="ECO:0000256" key="3">
    <source>
        <dbReference type="ARBA" id="ARBA00022989"/>
    </source>
</evidence>
<keyword evidence="2 8" id="KW-0732">Signal</keyword>
<evidence type="ECO:0000256" key="4">
    <source>
        <dbReference type="ARBA" id="ARBA00023136"/>
    </source>
</evidence>
<evidence type="ECO:0000256" key="2">
    <source>
        <dbReference type="ARBA" id="ARBA00022729"/>
    </source>
</evidence>
<keyword evidence="1 7" id="KW-0812">Transmembrane</keyword>
<dbReference type="OMA" id="LASWINY"/>
<dbReference type="AlphaFoldDB" id="A0A168S0K9"/>
<keyword evidence="3 7" id="KW-1133">Transmembrane helix</keyword>